<feature type="region of interest" description="Disordered" evidence="3">
    <location>
        <begin position="25"/>
        <end position="47"/>
    </location>
</feature>
<sequence length="887" mass="97681">MASNKVVASELLPLVRVYADGTVERPIDSPHVPPSPEDPTTGVSSKDISITPHISARLYLPEITDATQKLPVLVYFHGGGFCTGSAFSFLDHRYVTALVSQSKVLAVSVEYRLAPEHALPAAYEDCWAALQWVASHTVHNTNINLEPWLVNHGDFTRLYVGGESAGANIVHNLAIRAGTERLNGDVKILGGFLSHPYFWGSKPIGSESSVNREENLICRIWGFVYPLASGGIDNPMINPFADGAPSLSGIGCSRLLVCVSEKDELRERGARYHAAVKESGWRGEVELVEVEGEDHCFHVFSPDSENGKNLIRRLASFIMHLWIAMASDNKEVATEVLPILRVYNDGSVDRLLDLPTVPPSSDEDPTTGVSSKDITISPEVSARLYLPKLTHTTRKLPILVYFHGGAFCVGSAYALLCHNFINSLVSQAKALAVSVEYRLAPEHPLPAAYEDCWAALQWVASNYVASNITNSEPWLIDHGDYDRVYIGGDSAGGNIVHNIAMRATTEHITNDIKIMGGFACFPYFLGSKPIGSELSKNHEQSLLYRFWMVAYPSARGGIDNPMMNPWAEDAPSLSGLACSRLLVCVGEKDKLRDRGVRYCEELRKSAWNGEVELVEIEGEDHCFHIFNPGTENAKNLLLPLLRVYTDGTVERLVSSPFVPPTLDETVTGVSSKDISISSDVSARLYLPKLGWDLQLSGASVTNTQHLKGSFLDQEPWLLDHADFERLFIGGDTTGANIVHNITLRAGIESLHGNVKILGAFLCQPYFWGSKPIRSESSFGHQDNMICRSWKFVYPKAAGGIDNPMINPFAAGAPRLSGIRCSRVLVCVGEKEITKYRGIQYCESLRESGWEGEVELYEVQGGEHGFHIRNPETEIAKNMIKRLATFLQ</sequence>
<feature type="domain" description="Alpha/beta hydrolase fold-3" evidence="4">
    <location>
        <begin position="399"/>
        <end position="624"/>
    </location>
</feature>
<protein>
    <recommendedName>
        <fullName evidence="4">Alpha/beta hydrolase fold-3 domain-containing protein</fullName>
    </recommendedName>
</protein>
<dbReference type="Gene3D" id="3.40.50.1820">
    <property type="entry name" value="alpha/beta hydrolase"/>
    <property type="match status" value="3"/>
</dbReference>
<name>A0AA88QJC9_9ASTE</name>
<dbReference type="InterPro" id="IPR013094">
    <property type="entry name" value="AB_hydrolase_3"/>
</dbReference>
<dbReference type="InterPro" id="IPR029058">
    <property type="entry name" value="AB_hydrolase_fold"/>
</dbReference>
<dbReference type="EMBL" id="JAVXUO010002815">
    <property type="protein sequence ID" value="KAK2969462.1"/>
    <property type="molecule type" value="Genomic_DNA"/>
</dbReference>
<feature type="domain" description="Alpha/beta hydrolase fold-3" evidence="4">
    <location>
        <begin position="713"/>
        <end position="866"/>
    </location>
</feature>
<dbReference type="SUPFAM" id="SSF53474">
    <property type="entry name" value="alpha/beta-Hydrolases"/>
    <property type="match status" value="3"/>
</dbReference>
<dbReference type="Proteomes" id="UP001187471">
    <property type="component" value="Unassembled WGS sequence"/>
</dbReference>
<dbReference type="PROSITE" id="PS01173">
    <property type="entry name" value="LIPASE_GDXG_HIS"/>
    <property type="match status" value="2"/>
</dbReference>
<dbReference type="AlphaFoldDB" id="A0AA88QJC9"/>
<accession>A0AA88QJC9</accession>
<dbReference type="PANTHER" id="PTHR23024">
    <property type="entry name" value="ARYLACETAMIDE DEACETYLASE"/>
    <property type="match status" value="1"/>
</dbReference>
<evidence type="ECO:0000313" key="5">
    <source>
        <dbReference type="EMBL" id="KAK2969462.1"/>
    </source>
</evidence>
<evidence type="ECO:0000313" key="6">
    <source>
        <dbReference type="Proteomes" id="UP001187471"/>
    </source>
</evidence>
<dbReference type="GO" id="GO:0016787">
    <property type="term" value="F:hydrolase activity"/>
    <property type="evidence" value="ECO:0007669"/>
    <property type="project" value="UniProtKB-KW"/>
</dbReference>
<evidence type="ECO:0000256" key="2">
    <source>
        <dbReference type="ARBA" id="ARBA00022801"/>
    </source>
</evidence>
<keyword evidence="6" id="KW-1185">Reference proteome</keyword>
<evidence type="ECO:0000256" key="1">
    <source>
        <dbReference type="ARBA" id="ARBA00010515"/>
    </source>
</evidence>
<proteinExistence type="inferred from homology"/>
<dbReference type="InterPro" id="IPR050466">
    <property type="entry name" value="Carboxylest/Gibb_receptor"/>
</dbReference>
<dbReference type="PANTHER" id="PTHR23024:SF551">
    <property type="entry name" value="2-HYDROXYISOFLAVANONE DEHYDRATASE-LIKE"/>
    <property type="match status" value="1"/>
</dbReference>
<comment type="caution">
    <text evidence="5">The sequence shown here is derived from an EMBL/GenBank/DDBJ whole genome shotgun (WGS) entry which is preliminary data.</text>
</comment>
<reference evidence="5" key="1">
    <citation type="submission" date="2022-12" db="EMBL/GenBank/DDBJ databases">
        <title>Draft genome assemblies for two species of Escallonia (Escalloniales).</title>
        <authorList>
            <person name="Chanderbali A."/>
            <person name="Dervinis C."/>
            <person name="Anghel I."/>
            <person name="Soltis D."/>
            <person name="Soltis P."/>
            <person name="Zapata F."/>
        </authorList>
    </citation>
    <scope>NUCLEOTIDE SEQUENCE</scope>
    <source>
        <strain evidence="5">UCBG92.1500</strain>
        <tissue evidence="5">Leaf</tissue>
    </source>
</reference>
<dbReference type="InterPro" id="IPR002168">
    <property type="entry name" value="Lipase_GDXG_HIS_AS"/>
</dbReference>
<gene>
    <name evidence="5" type="ORF">RJ640_011359</name>
</gene>
<comment type="similarity">
    <text evidence="1">Belongs to the 'GDXG' lipolytic enzyme family.</text>
</comment>
<dbReference type="Pfam" id="PF07859">
    <property type="entry name" value="Abhydrolase_3"/>
    <property type="match status" value="3"/>
</dbReference>
<organism evidence="5 6">
    <name type="scientific">Escallonia rubra</name>
    <dbReference type="NCBI Taxonomy" id="112253"/>
    <lineage>
        <taxon>Eukaryota</taxon>
        <taxon>Viridiplantae</taxon>
        <taxon>Streptophyta</taxon>
        <taxon>Embryophyta</taxon>
        <taxon>Tracheophyta</taxon>
        <taxon>Spermatophyta</taxon>
        <taxon>Magnoliopsida</taxon>
        <taxon>eudicotyledons</taxon>
        <taxon>Gunneridae</taxon>
        <taxon>Pentapetalae</taxon>
        <taxon>asterids</taxon>
        <taxon>campanulids</taxon>
        <taxon>Escalloniales</taxon>
        <taxon>Escalloniaceae</taxon>
        <taxon>Escallonia</taxon>
    </lineage>
</organism>
<feature type="domain" description="Alpha/beta hydrolase fold-3" evidence="4">
    <location>
        <begin position="73"/>
        <end position="298"/>
    </location>
</feature>
<evidence type="ECO:0000259" key="4">
    <source>
        <dbReference type="Pfam" id="PF07859"/>
    </source>
</evidence>
<evidence type="ECO:0000256" key="3">
    <source>
        <dbReference type="SAM" id="MobiDB-lite"/>
    </source>
</evidence>
<keyword evidence="2" id="KW-0378">Hydrolase</keyword>